<name>A0A4D6LCF0_VIGUN</name>
<reference evidence="1 2" key="1">
    <citation type="submission" date="2019-04" db="EMBL/GenBank/DDBJ databases">
        <title>An improved genome assembly and genetic linkage map for asparagus bean, Vigna unguiculata ssp. sesquipedialis.</title>
        <authorList>
            <person name="Xia Q."/>
            <person name="Zhang R."/>
            <person name="Dong Y."/>
        </authorList>
    </citation>
    <scope>NUCLEOTIDE SEQUENCE [LARGE SCALE GENOMIC DNA]</scope>
    <source>
        <tissue evidence="1">Leaf</tissue>
    </source>
</reference>
<dbReference type="EMBL" id="CP039347">
    <property type="protein sequence ID" value="QCD86251.1"/>
    <property type="molecule type" value="Genomic_DNA"/>
</dbReference>
<sequence length="80" mass="8850">METLTYKDTRTIFDQSAKPKPGSVSSSFHLYRNPSVRFCSTSHRLFGKPCSKPASICGAIESLSTVNGPTRKPVKYALLR</sequence>
<dbReference type="Proteomes" id="UP000501690">
    <property type="component" value="Linkage Group LG3"/>
</dbReference>
<protein>
    <submittedName>
        <fullName evidence="1">Uncharacterized protein</fullName>
    </submittedName>
</protein>
<dbReference type="AlphaFoldDB" id="A0A4D6LCF0"/>
<accession>A0A4D6LCF0</accession>
<proteinExistence type="predicted"/>
<evidence type="ECO:0000313" key="2">
    <source>
        <dbReference type="Proteomes" id="UP000501690"/>
    </source>
</evidence>
<gene>
    <name evidence="1" type="ORF">DEO72_LG3g772</name>
</gene>
<organism evidence="1 2">
    <name type="scientific">Vigna unguiculata</name>
    <name type="common">Cowpea</name>
    <dbReference type="NCBI Taxonomy" id="3917"/>
    <lineage>
        <taxon>Eukaryota</taxon>
        <taxon>Viridiplantae</taxon>
        <taxon>Streptophyta</taxon>
        <taxon>Embryophyta</taxon>
        <taxon>Tracheophyta</taxon>
        <taxon>Spermatophyta</taxon>
        <taxon>Magnoliopsida</taxon>
        <taxon>eudicotyledons</taxon>
        <taxon>Gunneridae</taxon>
        <taxon>Pentapetalae</taxon>
        <taxon>rosids</taxon>
        <taxon>fabids</taxon>
        <taxon>Fabales</taxon>
        <taxon>Fabaceae</taxon>
        <taxon>Papilionoideae</taxon>
        <taxon>50 kb inversion clade</taxon>
        <taxon>NPAAA clade</taxon>
        <taxon>indigoferoid/millettioid clade</taxon>
        <taxon>Phaseoleae</taxon>
        <taxon>Vigna</taxon>
    </lineage>
</organism>
<keyword evidence="2" id="KW-1185">Reference proteome</keyword>
<evidence type="ECO:0000313" key="1">
    <source>
        <dbReference type="EMBL" id="QCD86251.1"/>
    </source>
</evidence>